<name>C7YLI4_FUSV7</name>
<accession>C7YLI4</accession>
<dbReference type="HOGENOM" id="CLU_023361_0_0_1"/>
<dbReference type="GeneID" id="9671034"/>
<dbReference type="eggNOG" id="ENOG502T639">
    <property type="taxonomic scope" value="Eukaryota"/>
</dbReference>
<dbReference type="EMBL" id="GG698897">
    <property type="protein sequence ID" value="EEU46789.1"/>
    <property type="molecule type" value="Genomic_DNA"/>
</dbReference>
<dbReference type="OMA" id="WQLEHIF"/>
<gene>
    <name evidence="2" type="ORF">NECHADRAFT_77545</name>
</gene>
<feature type="signal peptide" evidence="1">
    <location>
        <begin position="1"/>
        <end position="24"/>
    </location>
</feature>
<evidence type="ECO:0008006" key="4">
    <source>
        <dbReference type="Google" id="ProtNLM"/>
    </source>
</evidence>
<evidence type="ECO:0000256" key="1">
    <source>
        <dbReference type="SAM" id="SignalP"/>
    </source>
</evidence>
<dbReference type="OrthoDB" id="5055179at2759"/>
<evidence type="ECO:0000313" key="3">
    <source>
        <dbReference type="Proteomes" id="UP000005206"/>
    </source>
</evidence>
<proteinExistence type="predicted"/>
<keyword evidence="1" id="KW-0732">Signal</keyword>
<dbReference type="VEuPathDB" id="FungiDB:NECHADRAFT_77545"/>
<evidence type="ECO:0000313" key="2">
    <source>
        <dbReference type="EMBL" id="EEU46789.1"/>
    </source>
</evidence>
<sequence length="497" mass="56551">MSLHSTASAPYLLLLSLSHSTIDAETTKSVKKKTRRLSKMKKLPPEIICQILNDLTPSSLKAIRICWRFLEPFILPRLFHTIKINFAEKQIKRLQGIALSPNLAPLVQQLIWTTSGTRDTHDDPHGHVNTWAGHEDYIKETWPQDLDPERDEIDGLVYALWPAMCRSQSRITSFRCQDPLNYMRWLNYECLQAMGGLHTELPASFPASPLRATVGLLFRKELSLSNPIPRRDFVIRLIMAQLPMIGPHPASTVAWKRPLRSLGGLDLRIDSAGGHWRGPPSSEGMLKYFLTEASNIRELSLRFRPTGTYPRPTSHSKWVLQAVLCCGWEFLQTIKISFAMLPTSQPLFKFMEGHAKTLKHILLHQCSANEDIIEIIRGAAKVKDIKLHRFLVFPSCEGRLEVDEPRIIPERLVLDFINNKDPSLDPFDEWMPGKSCNWGTIAQKAASVSEEWPKDDGMHFTCRQCTDQVQEAASKQRFVDGECYDGESGVYRSLNKS</sequence>
<feature type="chain" id="PRO_5002988469" description="F-box domain-containing protein" evidence="1">
    <location>
        <begin position="25"/>
        <end position="497"/>
    </location>
</feature>
<dbReference type="STRING" id="660122.C7YLI4"/>
<reference evidence="2 3" key="1">
    <citation type="journal article" date="2009" name="PLoS Genet.">
        <title>The genome of Nectria haematococca: contribution of supernumerary chromosomes to gene expansion.</title>
        <authorList>
            <person name="Coleman J.J."/>
            <person name="Rounsley S.D."/>
            <person name="Rodriguez-Carres M."/>
            <person name="Kuo A."/>
            <person name="Wasmann C.C."/>
            <person name="Grimwood J."/>
            <person name="Schmutz J."/>
            <person name="Taga M."/>
            <person name="White G.J."/>
            <person name="Zhou S."/>
            <person name="Schwartz D.C."/>
            <person name="Freitag M."/>
            <person name="Ma L.J."/>
            <person name="Danchin E.G."/>
            <person name="Henrissat B."/>
            <person name="Coutinho P.M."/>
            <person name="Nelson D.R."/>
            <person name="Straney D."/>
            <person name="Napoli C.A."/>
            <person name="Barker B.M."/>
            <person name="Gribskov M."/>
            <person name="Rep M."/>
            <person name="Kroken S."/>
            <person name="Molnar I."/>
            <person name="Rensing C."/>
            <person name="Kennell J.C."/>
            <person name="Zamora J."/>
            <person name="Farman M.L."/>
            <person name="Selker E.U."/>
            <person name="Salamov A."/>
            <person name="Shapiro H."/>
            <person name="Pangilinan J."/>
            <person name="Lindquist E."/>
            <person name="Lamers C."/>
            <person name="Grigoriev I.V."/>
            <person name="Geiser D.M."/>
            <person name="Covert S.F."/>
            <person name="Temporini E."/>
            <person name="Vanetten H.D."/>
        </authorList>
    </citation>
    <scope>NUCLEOTIDE SEQUENCE [LARGE SCALE GENOMIC DNA]</scope>
    <source>
        <strain evidence="3">ATCC MYA-4622 / CBS 123669 / FGSC 9596 / NRRL 45880 / 77-13-4</strain>
    </source>
</reference>
<dbReference type="AlphaFoldDB" id="C7YLI4"/>
<dbReference type="InParanoid" id="C7YLI4"/>
<dbReference type="KEGG" id="nhe:NECHADRAFT_77545"/>
<dbReference type="RefSeq" id="XP_003052502.1">
    <property type="nucleotide sequence ID" value="XM_003052456.1"/>
</dbReference>
<dbReference type="Proteomes" id="UP000005206">
    <property type="component" value="Chromosome 3"/>
</dbReference>
<protein>
    <recommendedName>
        <fullName evidence="4">F-box domain-containing protein</fullName>
    </recommendedName>
</protein>
<keyword evidence="3" id="KW-1185">Reference proteome</keyword>
<organism evidence="2 3">
    <name type="scientific">Fusarium vanettenii (strain ATCC MYA-4622 / CBS 123669 / FGSC 9596 / NRRL 45880 / 77-13-4)</name>
    <name type="common">Fusarium solani subsp. pisi</name>
    <dbReference type="NCBI Taxonomy" id="660122"/>
    <lineage>
        <taxon>Eukaryota</taxon>
        <taxon>Fungi</taxon>
        <taxon>Dikarya</taxon>
        <taxon>Ascomycota</taxon>
        <taxon>Pezizomycotina</taxon>
        <taxon>Sordariomycetes</taxon>
        <taxon>Hypocreomycetidae</taxon>
        <taxon>Hypocreales</taxon>
        <taxon>Nectriaceae</taxon>
        <taxon>Fusarium</taxon>
        <taxon>Fusarium solani species complex</taxon>
        <taxon>Fusarium vanettenii</taxon>
    </lineage>
</organism>